<dbReference type="EMBL" id="BPVZ01000010">
    <property type="protein sequence ID" value="GKU96221.1"/>
    <property type="molecule type" value="Genomic_DNA"/>
</dbReference>
<dbReference type="AlphaFoldDB" id="A0AAV5I9J8"/>
<keyword evidence="1" id="KW-0433">Leucine-rich repeat</keyword>
<keyword evidence="2" id="KW-0677">Repeat</keyword>
<sequence>MPGKSKLADPYNVLQSWDPTLFNPCTWLHITCNSNNSVTWVYGPGKC</sequence>
<evidence type="ECO:0000256" key="2">
    <source>
        <dbReference type="ARBA" id="ARBA00022737"/>
    </source>
</evidence>
<evidence type="ECO:0000259" key="3">
    <source>
        <dbReference type="Pfam" id="PF08263"/>
    </source>
</evidence>
<proteinExistence type="predicted"/>
<protein>
    <recommendedName>
        <fullName evidence="3">Leucine-rich repeat-containing N-terminal plant-type domain-containing protein</fullName>
    </recommendedName>
</protein>
<name>A0AAV5I9J8_9ROSI</name>
<reference evidence="4 5" key="1">
    <citation type="journal article" date="2021" name="Commun. Biol.">
        <title>The genome of Shorea leprosula (Dipterocarpaceae) highlights the ecological relevance of drought in aseasonal tropical rainforests.</title>
        <authorList>
            <person name="Ng K.K.S."/>
            <person name="Kobayashi M.J."/>
            <person name="Fawcett J.A."/>
            <person name="Hatakeyama M."/>
            <person name="Paape T."/>
            <person name="Ng C.H."/>
            <person name="Ang C.C."/>
            <person name="Tnah L.H."/>
            <person name="Lee C.T."/>
            <person name="Nishiyama T."/>
            <person name="Sese J."/>
            <person name="O'Brien M.J."/>
            <person name="Copetti D."/>
            <person name="Mohd Noor M.I."/>
            <person name="Ong R.C."/>
            <person name="Putra M."/>
            <person name="Sireger I.Z."/>
            <person name="Indrioko S."/>
            <person name="Kosugi Y."/>
            <person name="Izuno A."/>
            <person name="Isagi Y."/>
            <person name="Lee S.L."/>
            <person name="Shimizu K.K."/>
        </authorList>
    </citation>
    <scope>NUCLEOTIDE SEQUENCE [LARGE SCALE GENOMIC DNA]</scope>
    <source>
        <strain evidence="4">214</strain>
    </source>
</reference>
<gene>
    <name evidence="4" type="ORF">SLEP1_g9482</name>
</gene>
<evidence type="ECO:0000313" key="4">
    <source>
        <dbReference type="EMBL" id="GKU96221.1"/>
    </source>
</evidence>
<dbReference type="Proteomes" id="UP001054252">
    <property type="component" value="Unassembled WGS sequence"/>
</dbReference>
<dbReference type="InterPro" id="IPR013210">
    <property type="entry name" value="LRR_N_plant-typ"/>
</dbReference>
<comment type="caution">
    <text evidence="4">The sequence shown here is derived from an EMBL/GenBank/DDBJ whole genome shotgun (WGS) entry which is preliminary data.</text>
</comment>
<accession>A0AAV5I9J8</accession>
<dbReference type="Gene3D" id="3.80.10.10">
    <property type="entry name" value="Ribonuclease Inhibitor"/>
    <property type="match status" value="1"/>
</dbReference>
<evidence type="ECO:0000313" key="5">
    <source>
        <dbReference type="Proteomes" id="UP001054252"/>
    </source>
</evidence>
<organism evidence="4 5">
    <name type="scientific">Rubroshorea leprosula</name>
    <dbReference type="NCBI Taxonomy" id="152421"/>
    <lineage>
        <taxon>Eukaryota</taxon>
        <taxon>Viridiplantae</taxon>
        <taxon>Streptophyta</taxon>
        <taxon>Embryophyta</taxon>
        <taxon>Tracheophyta</taxon>
        <taxon>Spermatophyta</taxon>
        <taxon>Magnoliopsida</taxon>
        <taxon>eudicotyledons</taxon>
        <taxon>Gunneridae</taxon>
        <taxon>Pentapetalae</taxon>
        <taxon>rosids</taxon>
        <taxon>malvids</taxon>
        <taxon>Malvales</taxon>
        <taxon>Dipterocarpaceae</taxon>
        <taxon>Rubroshorea</taxon>
    </lineage>
</organism>
<keyword evidence="5" id="KW-1185">Reference proteome</keyword>
<evidence type="ECO:0000256" key="1">
    <source>
        <dbReference type="ARBA" id="ARBA00022614"/>
    </source>
</evidence>
<feature type="domain" description="Leucine-rich repeat-containing N-terminal plant-type" evidence="3">
    <location>
        <begin position="4"/>
        <end position="33"/>
    </location>
</feature>
<dbReference type="Pfam" id="PF08263">
    <property type="entry name" value="LRRNT_2"/>
    <property type="match status" value="1"/>
</dbReference>
<dbReference type="InterPro" id="IPR032675">
    <property type="entry name" value="LRR_dom_sf"/>
</dbReference>